<dbReference type="SMART" id="SM00533">
    <property type="entry name" value="MUTSd"/>
    <property type="match status" value="1"/>
</dbReference>
<dbReference type="GeneID" id="70133420"/>
<dbReference type="OrthoDB" id="29596at2759"/>
<dbReference type="Proteomes" id="UP000758603">
    <property type="component" value="Unassembled WGS sequence"/>
</dbReference>
<dbReference type="InterPro" id="IPR007696">
    <property type="entry name" value="DNA_mismatch_repair_MutS_core"/>
</dbReference>
<dbReference type="GO" id="GO:0005524">
    <property type="term" value="F:ATP binding"/>
    <property type="evidence" value="ECO:0007669"/>
    <property type="project" value="UniProtKB-KW"/>
</dbReference>
<dbReference type="SUPFAM" id="SSF52540">
    <property type="entry name" value="P-loop containing nucleoside triphosphate hydrolases"/>
    <property type="match status" value="1"/>
</dbReference>
<keyword evidence="7" id="KW-0238">DNA-binding</keyword>
<evidence type="ECO:0000256" key="4">
    <source>
        <dbReference type="ARBA" id="ARBA00022454"/>
    </source>
</evidence>
<dbReference type="Pfam" id="PF00488">
    <property type="entry name" value="MutS_V"/>
    <property type="match status" value="1"/>
</dbReference>
<keyword evidence="15" id="KW-1185">Reference proteome</keyword>
<keyword evidence="6" id="KW-0067">ATP-binding</keyword>
<name>A0A9P9A3K1_9PEZI</name>
<evidence type="ECO:0000256" key="9">
    <source>
        <dbReference type="ARBA" id="ARBA00023254"/>
    </source>
</evidence>
<dbReference type="GO" id="GO:0006298">
    <property type="term" value="P:mismatch repair"/>
    <property type="evidence" value="ECO:0007669"/>
    <property type="project" value="InterPro"/>
</dbReference>
<evidence type="ECO:0000256" key="7">
    <source>
        <dbReference type="ARBA" id="ARBA00023125"/>
    </source>
</evidence>
<dbReference type="InterPro" id="IPR036187">
    <property type="entry name" value="DNA_mismatch_repair_MutS_sf"/>
</dbReference>
<dbReference type="PANTHER" id="PTHR11361:SF20">
    <property type="entry name" value="MUTS PROTEIN HOMOLOG 5"/>
    <property type="match status" value="1"/>
</dbReference>
<dbReference type="FunFam" id="3.40.50.300:FF:001067">
    <property type="entry name" value="DNA mismatch repair protein MSH5"/>
    <property type="match status" value="1"/>
</dbReference>
<evidence type="ECO:0000256" key="2">
    <source>
        <dbReference type="ARBA" id="ARBA00004286"/>
    </source>
</evidence>
<keyword evidence="9" id="KW-0469">Meiosis</keyword>
<keyword evidence="4" id="KW-0158">Chromosome</keyword>
<feature type="region of interest" description="Disordered" evidence="12">
    <location>
        <begin position="1"/>
        <end position="79"/>
    </location>
</feature>
<evidence type="ECO:0000256" key="11">
    <source>
        <dbReference type="ARBA" id="ARBA00077470"/>
    </source>
</evidence>
<comment type="subcellular location">
    <subcellularLocation>
        <location evidence="2">Chromosome</location>
    </subcellularLocation>
    <subcellularLocation>
        <location evidence="1">Nucleus</location>
    </subcellularLocation>
</comment>
<organism evidence="14 15">
    <name type="scientific">Truncatella angustata</name>
    <dbReference type="NCBI Taxonomy" id="152316"/>
    <lineage>
        <taxon>Eukaryota</taxon>
        <taxon>Fungi</taxon>
        <taxon>Dikarya</taxon>
        <taxon>Ascomycota</taxon>
        <taxon>Pezizomycotina</taxon>
        <taxon>Sordariomycetes</taxon>
        <taxon>Xylariomycetidae</taxon>
        <taxon>Amphisphaeriales</taxon>
        <taxon>Sporocadaceae</taxon>
        <taxon>Truncatella</taxon>
    </lineage>
</organism>
<dbReference type="GO" id="GO:0051026">
    <property type="term" value="P:chiasma assembly"/>
    <property type="evidence" value="ECO:0007669"/>
    <property type="project" value="TreeGrafter"/>
</dbReference>
<dbReference type="CDD" id="cd03281">
    <property type="entry name" value="ABC_MSH5_euk"/>
    <property type="match status" value="1"/>
</dbReference>
<accession>A0A9P9A3K1</accession>
<evidence type="ECO:0000256" key="5">
    <source>
        <dbReference type="ARBA" id="ARBA00022741"/>
    </source>
</evidence>
<dbReference type="GO" id="GO:0005694">
    <property type="term" value="C:chromosome"/>
    <property type="evidence" value="ECO:0007669"/>
    <property type="project" value="UniProtKB-SubCell"/>
</dbReference>
<protein>
    <recommendedName>
        <fullName evidence="10">DNA mismatch repair protein MSH5</fullName>
    </recommendedName>
    <alternativeName>
        <fullName evidence="11">MutS protein homolog 5</fullName>
    </alternativeName>
</protein>
<dbReference type="InterPro" id="IPR027417">
    <property type="entry name" value="P-loop_NTPase"/>
</dbReference>
<dbReference type="InterPro" id="IPR045076">
    <property type="entry name" value="MutS"/>
</dbReference>
<dbReference type="Gene3D" id="1.10.1420.10">
    <property type="match status" value="1"/>
</dbReference>
<dbReference type="AlphaFoldDB" id="A0A9P9A3K1"/>
<evidence type="ECO:0000256" key="6">
    <source>
        <dbReference type="ARBA" id="ARBA00022840"/>
    </source>
</evidence>
<dbReference type="Pfam" id="PF05192">
    <property type="entry name" value="MutS_III"/>
    <property type="match status" value="1"/>
</dbReference>
<evidence type="ECO:0000259" key="13">
    <source>
        <dbReference type="PROSITE" id="PS00486"/>
    </source>
</evidence>
<feature type="domain" description="DNA mismatch repair proteins mutS family" evidence="13">
    <location>
        <begin position="819"/>
        <end position="835"/>
    </location>
</feature>
<dbReference type="SMART" id="SM00534">
    <property type="entry name" value="MUTSac"/>
    <property type="match status" value="1"/>
</dbReference>
<dbReference type="InterPro" id="IPR000432">
    <property type="entry name" value="DNA_mismatch_repair_MutS_C"/>
</dbReference>
<evidence type="ECO:0000256" key="1">
    <source>
        <dbReference type="ARBA" id="ARBA00004123"/>
    </source>
</evidence>
<dbReference type="RefSeq" id="XP_045964688.1">
    <property type="nucleotide sequence ID" value="XM_046104529.1"/>
</dbReference>
<evidence type="ECO:0000256" key="10">
    <source>
        <dbReference type="ARBA" id="ARBA00073549"/>
    </source>
</evidence>
<gene>
    <name evidence="14" type="ORF">BKA67DRAFT_589949</name>
</gene>
<sequence length="1018" mass="112734">MASHSQSGPSRRRLQYSTPRDRIIASSPPIPQGIVSRQVLSTPIPQPRGYSTSPAVPTPRSARQSDANASSLSATYSPQLPVHPLRQRLSLRPSSLRATSGAPSQSQLGGYDDDDEHNDLEGNSINADALSEVIMAIDMNNHGNLGCAYYIAAEEKLLLLEDVPMAGIEIIETLLLHAKPTTVLTPSRTSQVLLDVLNKGADGENRDDHHRDWHGAYVLRTLARAEYRYECAREKLLHLRVEAQGQQTMLFTSVADEPMENYDDAYGSMQGSLMRLGTLINLDSRLTIGCAGAVLCDVNRRRTAEYLPGDPDALVAFKIKSLEMFKLFDSMFVNADTLASLQILQSESHPNSHMRGPDKSSFGAKESLSVYGLFQYLACTPQGKSKLRQIFLRPSTDLCTIKSRQQTICFFLRPDHSDNTGKLTKDLRKIRNMRTTVAFLQKGVDSPGNKSSMTSNVWLCLQRFAHNALNIRETLAQIVNSEKIQVVRKVMEVVEHGPFHLIGELITQTVDFEQSRERQRTAVRQGVDAELDELKRRYHGMEDFLTEVNVKLRADIPEWAQHYVQGCVFYPQLGFLTVVSHNTETGNANYQGEGLTDNWERIFADNGAVYCKNARMKEIDELYGDAYCMIIDREIEILYELAARVLEYEDAILAASDVLGELDSLLALAIGSRKYNWVAPVMTHENILHIEGGRHPLQEMVVSSFVENDCYLHGGEGDENEVPRPETSSVASVAARSPSTLIITGPNHSGKSVYLKEVALIVYLAHIGCYVPAERATIGITDRILTRIATRESVSGNESAFAIDLRQAAFAINFATRRSLILIDEFGKGTNTVDGAGLMTALLHYFSTLGSERPKLLAATHFHEIFEAGFLTESKELAFAHMDVYVDFDTSTVEDQVTYLFKLQPGRSVSSFGSRCAAMNGIDEAIVGRAEAIMLLLVRGEDLEAACSKLSEEEEFKLQKAEVVARAFLEQDIEPPGPSRKKSEGCYRSILRRILASCEELSASNPASGLATTGPPNL</sequence>
<feature type="region of interest" description="Disordered" evidence="12">
    <location>
        <begin position="93"/>
        <end position="122"/>
    </location>
</feature>
<dbReference type="GO" id="GO:0140664">
    <property type="term" value="F:ATP-dependent DNA damage sensor activity"/>
    <property type="evidence" value="ECO:0007669"/>
    <property type="project" value="InterPro"/>
</dbReference>
<dbReference type="GO" id="GO:0005634">
    <property type="term" value="C:nucleus"/>
    <property type="evidence" value="ECO:0007669"/>
    <property type="project" value="UniProtKB-SubCell"/>
</dbReference>
<evidence type="ECO:0000313" key="15">
    <source>
        <dbReference type="Proteomes" id="UP000758603"/>
    </source>
</evidence>
<evidence type="ECO:0000256" key="8">
    <source>
        <dbReference type="ARBA" id="ARBA00023242"/>
    </source>
</evidence>
<dbReference type="SUPFAM" id="SSF48334">
    <property type="entry name" value="DNA repair protein MutS, domain III"/>
    <property type="match status" value="1"/>
</dbReference>
<dbReference type="PROSITE" id="PS00486">
    <property type="entry name" value="DNA_MISMATCH_REPAIR_2"/>
    <property type="match status" value="1"/>
</dbReference>
<evidence type="ECO:0000256" key="3">
    <source>
        <dbReference type="ARBA" id="ARBA00006271"/>
    </source>
</evidence>
<evidence type="ECO:0000313" key="14">
    <source>
        <dbReference type="EMBL" id="KAH6660557.1"/>
    </source>
</evidence>
<dbReference type="EMBL" id="JAGPXC010000001">
    <property type="protein sequence ID" value="KAH6660557.1"/>
    <property type="molecule type" value="Genomic_DNA"/>
</dbReference>
<feature type="compositionally biased region" description="Polar residues" evidence="12">
    <location>
        <begin position="38"/>
        <end position="78"/>
    </location>
</feature>
<dbReference type="Gene3D" id="3.40.50.300">
    <property type="entry name" value="P-loop containing nucleotide triphosphate hydrolases"/>
    <property type="match status" value="1"/>
</dbReference>
<comment type="similarity">
    <text evidence="3">Belongs to the DNA mismatch repair MutS family.</text>
</comment>
<keyword evidence="5" id="KW-0547">Nucleotide-binding</keyword>
<evidence type="ECO:0000256" key="12">
    <source>
        <dbReference type="SAM" id="MobiDB-lite"/>
    </source>
</evidence>
<dbReference type="PANTHER" id="PTHR11361">
    <property type="entry name" value="DNA MISMATCH REPAIR PROTEIN MUTS FAMILY MEMBER"/>
    <property type="match status" value="1"/>
</dbReference>
<comment type="caution">
    <text evidence="14">The sequence shown here is derived from an EMBL/GenBank/DDBJ whole genome shotgun (WGS) entry which is preliminary data.</text>
</comment>
<reference evidence="14" key="1">
    <citation type="journal article" date="2021" name="Nat. Commun.">
        <title>Genetic determinants of endophytism in the Arabidopsis root mycobiome.</title>
        <authorList>
            <person name="Mesny F."/>
            <person name="Miyauchi S."/>
            <person name="Thiergart T."/>
            <person name="Pickel B."/>
            <person name="Atanasova L."/>
            <person name="Karlsson M."/>
            <person name="Huettel B."/>
            <person name="Barry K.W."/>
            <person name="Haridas S."/>
            <person name="Chen C."/>
            <person name="Bauer D."/>
            <person name="Andreopoulos W."/>
            <person name="Pangilinan J."/>
            <person name="LaButti K."/>
            <person name="Riley R."/>
            <person name="Lipzen A."/>
            <person name="Clum A."/>
            <person name="Drula E."/>
            <person name="Henrissat B."/>
            <person name="Kohler A."/>
            <person name="Grigoriev I.V."/>
            <person name="Martin F.M."/>
            <person name="Hacquard S."/>
        </authorList>
    </citation>
    <scope>NUCLEOTIDE SEQUENCE</scope>
    <source>
        <strain evidence="14">MPI-SDFR-AT-0073</strain>
    </source>
</reference>
<dbReference type="GO" id="GO:0030983">
    <property type="term" value="F:mismatched DNA binding"/>
    <property type="evidence" value="ECO:0007669"/>
    <property type="project" value="InterPro"/>
</dbReference>
<keyword evidence="8" id="KW-0539">Nucleus</keyword>
<proteinExistence type="inferred from homology"/>